<dbReference type="Pfam" id="PF06325">
    <property type="entry name" value="PrmA"/>
    <property type="match status" value="1"/>
</dbReference>
<dbReference type="Gene3D" id="3.40.50.150">
    <property type="entry name" value="Vaccinia Virus protein VP39"/>
    <property type="match status" value="1"/>
</dbReference>
<dbReference type="Proteomes" id="UP001258017">
    <property type="component" value="Unassembled WGS sequence"/>
</dbReference>
<evidence type="ECO:0000313" key="4">
    <source>
        <dbReference type="Proteomes" id="UP001258017"/>
    </source>
</evidence>
<reference evidence="3" key="2">
    <citation type="journal article" date="2023" name="Commun. Biol.">
        <title>Intrasexual cuticular hydrocarbon dimorphism in a wasp sheds light on hydrocarbon biosynthesis genes in Hymenoptera.</title>
        <authorList>
            <person name="Moris V.C."/>
            <person name="Podsiadlowski L."/>
            <person name="Martin S."/>
            <person name="Oeyen J.P."/>
            <person name="Donath A."/>
            <person name="Petersen M."/>
            <person name="Wilbrandt J."/>
            <person name="Misof B."/>
            <person name="Liedtke D."/>
            <person name="Thamm M."/>
            <person name="Scheiner R."/>
            <person name="Schmitt T."/>
            <person name="Niehuis O."/>
        </authorList>
    </citation>
    <scope>NUCLEOTIDE SEQUENCE</scope>
    <source>
        <strain evidence="3">GBR_01_08_01A</strain>
    </source>
</reference>
<dbReference type="PANTHER" id="PTHR11006">
    <property type="entry name" value="PROTEIN ARGININE N-METHYLTRANSFERASE"/>
    <property type="match status" value="1"/>
</dbReference>
<dbReference type="CDD" id="cd02440">
    <property type="entry name" value="AdoMet_MTases"/>
    <property type="match status" value="1"/>
</dbReference>
<sequence>MSNLLTPVSTQMEMEVMEIVEKSLKKAQDHDSVGNVGKAYAYYTVVAELCSSKRAEIEEAFTDVLCEWCMQLEVNNRFSDLLLCYEHSLDIYPNNPRMLNNFAAHLLRNNDPMRAIPYLKKALRVDSTFLPAERNLQNAHSMAVARWHFPMLNDKQRNNAFAQAIHKRISEGYDTVLDVGTGTGLLSLYARDAGAKEIYACEYSRVMVNIAKNVLERNNAKDIKLIPKLSSNLKLSEDIPERLKLIVTETFDAGLFGELIIPSMISIHKNILSTDGMVIPMKATLYMAAVECEYIRYRSSVLFDKIREECSLNFDNVLIIPDDEYYDTENLQNVKINHITEPQVLLHVNFNDMHELQEFAKDGIKAVLSTKCRYDGIIDGLVTWFKLHLDEEIVIDTSEANSCWQLAVFPTIPTICKEGDNLSIKAEVCNGKLKCSYTSSTLKPDTNSKCIYPLSREIIVFLNDFEYIKSLIQISKCHETRKLNCILDTSPFPIYGLLQLKQNKHSEILYYESNNSMLRHLVEQVIKENGIKGTAYAISDYRQIQRSVDVIIFHNFDMKGELRDWGQDSCYELFSYLLKPEGIILPEKIFLMGQLVFSEDLPKMVSVKDENVQWKKNTLNEQHDSEITDVVTNTTDGYSNYKIAEYINEYKIDQIFDLNSSLYSYEPLSEVYTLIEIKENEKMQSIVNFKKVDNGNKQLYPNALICWYKIELISDHVHYTRKNDSFMNHMALVLEHELQSITQADKEVKIKVQQIKGLVNIKLITE</sequence>
<dbReference type="Gene3D" id="1.25.40.10">
    <property type="entry name" value="Tetratricopeptide repeat domain"/>
    <property type="match status" value="1"/>
</dbReference>
<reference evidence="3" key="1">
    <citation type="submission" date="2021-08" db="EMBL/GenBank/DDBJ databases">
        <authorList>
            <person name="Misof B."/>
            <person name="Oliver O."/>
            <person name="Podsiadlowski L."/>
            <person name="Donath A."/>
            <person name="Peters R."/>
            <person name="Mayer C."/>
            <person name="Rust J."/>
            <person name="Gunkel S."/>
            <person name="Lesny P."/>
            <person name="Martin S."/>
            <person name="Oeyen J.P."/>
            <person name="Petersen M."/>
            <person name="Panagiotis P."/>
            <person name="Wilbrandt J."/>
            <person name="Tanja T."/>
        </authorList>
    </citation>
    <scope>NUCLEOTIDE SEQUENCE</scope>
    <source>
        <strain evidence="3">GBR_01_08_01A</strain>
        <tissue evidence="3">Thorax + abdomen</tissue>
    </source>
</reference>
<dbReference type="SUPFAM" id="SSF48452">
    <property type="entry name" value="TPR-like"/>
    <property type="match status" value="1"/>
</dbReference>
<comment type="caution">
    <text evidence="3">The sequence shown here is derived from an EMBL/GenBank/DDBJ whole genome shotgun (WGS) entry which is preliminary data.</text>
</comment>
<evidence type="ECO:0000313" key="3">
    <source>
        <dbReference type="EMBL" id="KAK2589217.1"/>
    </source>
</evidence>
<dbReference type="AlphaFoldDB" id="A0AAD9VXE2"/>
<dbReference type="GO" id="GO:0016274">
    <property type="term" value="F:protein-arginine N-methyltransferase activity"/>
    <property type="evidence" value="ECO:0007669"/>
    <property type="project" value="InterPro"/>
</dbReference>
<dbReference type="GO" id="GO:0032259">
    <property type="term" value="P:methylation"/>
    <property type="evidence" value="ECO:0007669"/>
    <property type="project" value="UniProtKB-KW"/>
</dbReference>
<gene>
    <name evidence="3" type="ORF">KPH14_002023</name>
</gene>
<accession>A0AAD9VXE2</accession>
<protein>
    <recommendedName>
        <fullName evidence="5">Protein arginine N-methyltransferase 9-like</fullName>
    </recommendedName>
</protein>
<keyword evidence="2" id="KW-0808">Transferase</keyword>
<dbReference type="InterPro" id="IPR011990">
    <property type="entry name" value="TPR-like_helical_dom_sf"/>
</dbReference>
<keyword evidence="4" id="KW-1185">Reference proteome</keyword>
<evidence type="ECO:0008006" key="5">
    <source>
        <dbReference type="Google" id="ProtNLM"/>
    </source>
</evidence>
<dbReference type="InterPro" id="IPR029063">
    <property type="entry name" value="SAM-dependent_MTases_sf"/>
</dbReference>
<evidence type="ECO:0000256" key="1">
    <source>
        <dbReference type="ARBA" id="ARBA00022691"/>
    </source>
</evidence>
<dbReference type="PANTHER" id="PTHR11006:SF60">
    <property type="entry name" value="PROTEIN ARGININE N-METHYLTRANSFERASE 9"/>
    <property type="match status" value="1"/>
</dbReference>
<name>A0AAD9VXE2_9HYME</name>
<keyword evidence="2" id="KW-0489">Methyltransferase</keyword>
<dbReference type="Gene3D" id="2.70.160.11">
    <property type="entry name" value="Hnrnp arginine n-methyltransferase1"/>
    <property type="match status" value="1"/>
</dbReference>
<proteinExistence type="predicted"/>
<dbReference type="GO" id="GO:0042054">
    <property type="term" value="F:histone methyltransferase activity"/>
    <property type="evidence" value="ECO:0007669"/>
    <property type="project" value="TreeGrafter"/>
</dbReference>
<dbReference type="GO" id="GO:0005634">
    <property type="term" value="C:nucleus"/>
    <property type="evidence" value="ECO:0007669"/>
    <property type="project" value="TreeGrafter"/>
</dbReference>
<dbReference type="EMBL" id="JAIFRP010000002">
    <property type="protein sequence ID" value="KAK2589217.1"/>
    <property type="molecule type" value="Genomic_DNA"/>
</dbReference>
<dbReference type="PROSITE" id="PS51678">
    <property type="entry name" value="SAM_MT_PRMT"/>
    <property type="match status" value="1"/>
</dbReference>
<dbReference type="InterPro" id="IPR025799">
    <property type="entry name" value="Arg_MeTrfase"/>
</dbReference>
<dbReference type="SUPFAM" id="SSF53335">
    <property type="entry name" value="S-adenosyl-L-methionine-dependent methyltransferases"/>
    <property type="match status" value="2"/>
</dbReference>
<keyword evidence="1 2" id="KW-0949">S-adenosyl-L-methionine</keyword>
<evidence type="ECO:0000256" key="2">
    <source>
        <dbReference type="PROSITE-ProRule" id="PRU01015"/>
    </source>
</evidence>
<organism evidence="3 4">
    <name type="scientific">Odynerus spinipes</name>
    <dbReference type="NCBI Taxonomy" id="1348599"/>
    <lineage>
        <taxon>Eukaryota</taxon>
        <taxon>Metazoa</taxon>
        <taxon>Ecdysozoa</taxon>
        <taxon>Arthropoda</taxon>
        <taxon>Hexapoda</taxon>
        <taxon>Insecta</taxon>
        <taxon>Pterygota</taxon>
        <taxon>Neoptera</taxon>
        <taxon>Endopterygota</taxon>
        <taxon>Hymenoptera</taxon>
        <taxon>Apocrita</taxon>
        <taxon>Aculeata</taxon>
        <taxon>Vespoidea</taxon>
        <taxon>Vespidae</taxon>
        <taxon>Eumeninae</taxon>
        <taxon>Odynerus</taxon>
    </lineage>
</organism>